<dbReference type="CDD" id="cd18791">
    <property type="entry name" value="SF2_C_RHA"/>
    <property type="match status" value="1"/>
</dbReference>
<dbReference type="Gene3D" id="3.40.50.300">
    <property type="entry name" value="P-loop containing nucleotide triphosphate hydrolases"/>
    <property type="match status" value="1"/>
</dbReference>
<reference evidence="7 8" key="1">
    <citation type="submission" date="2024-11" db="EMBL/GenBank/DDBJ databases">
        <title>Adaptive evolution of stress response genes in parasites aligns with host niche diversity.</title>
        <authorList>
            <person name="Hahn C."/>
            <person name="Resl P."/>
        </authorList>
    </citation>
    <scope>NUCLEOTIDE SEQUENCE [LARGE SCALE GENOMIC DNA]</scope>
    <source>
        <strain evidence="7">EGGRZ-B1_66</strain>
        <tissue evidence="7">Body</tissue>
    </source>
</reference>
<dbReference type="Pfam" id="PF00271">
    <property type="entry name" value="Helicase_C"/>
    <property type="match status" value="1"/>
</dbReference>
<keyword evidence="2" id="KW-0378">Hydrolase</keyword>
<dbReference type="PANTHER" id="PTHR18934">
    <property type="entry name" value="ATP-DEPENDENT RNA HELICASE"/>
    <property type="match status" value="1"/>
</dbReference>
<dbReference type="AlphaFoldDB" id="A0ABD2QM09"/>
<dbReference type="SUPFAM" id="SSF52540">
    <property type="entry name" value="P-loop containing nucleoside triphosphate hydrolases"/>
    <property type="match status" value="1"/>
</dbReference>
<name>A0ABD2QM09_9PLAT</name>
<evidence type="ECO:0000256" key="5">
    <source>
        <dbReference type="SAM" id="MobiDB-lite"/>
    </source>
</evidence>
<evidence type="ECO:0000259" key="6">
    <source>
        <dbReference type="PROSITE" id="PS51194"/>
    </source>
</evidence>
<dbReference type="PANTHER" id="PTHR18934:SF99">
    <property type="entry name" value="ATP-DEPENDENT RNA HELICASE DHX37-RELATED"/>
    <property type="match status" value="1"/>
</dbReference>
<dbReference type="GO" id="GO:0005524">
    <property type="term" value="F:ATP binding"/>
    <property type="evidence" value="ECO:0007669"/>
    <property type="project" value="UniProtKB-KW"/>
</dbReference>
<evidence type="ECO:0000313" key="8">
    <source>
        <dbReference type="Proteomes" id="UP001626550"/>
    </source>
</evidence>
<dbReference type="EMBL" id="JBJKFK010000043">
    <property type="protein sequence ID" value="KAL3320573.1"/>
    <property type="molecule type" value="Genomic_DNA"/>
</dbReference>
<dbReference type="PROSITE" id="PS51194">
    <property type="entry name" value="HELICASE_CTER"/>
    <property type="match status" value="1"/>
</dbReference>
<evidence type="ECO:0000256" key="3">
    <source>
        <dbReference type="ARBA" id="ARBA00022806"/>
    </source>
</evidence>
<gene>
    <name evidence="7" type="primary">DHX37_2</name>
    <name evidence="7" type="ORF">Ciccas_000739</name>
</gene>
<keyword evidence="1" id="KW-0547">Nucleotide-binding</keyword>
<keyword evidence="3 7" id="KW-0347">Helicase</keyword>
<dbReference type="GO" id="GO:0004386">
    <property type="term" value="F:helicase activity"/>
    <property type="evidence" value="ECO:0007669"/>
    <property type="project" value="UniProtKB-KW"/>
</dbReference>
<organism evidence="7 8">
    <name type="scientific">Cichlidogyrus casuarinus</name>
    <dbReference type="NCBI Taxonomy" id="1844966"/>
    <lineage>
        <taxon>Eukaryota</taxon>
        <taxon>Metazoa</taxon>
        <taxon>Spiralia</taxon>
        <taxon>Lophotrochozoa</taxon>
        <taxon>Platyhelminthes</taxon>
        <taxon>Monogenea</taxon>
        <taxon>Monopisthocotylea</taxon>
        <taxon>Dactylogyridea</taxon>
        <taxon>Ancyrocephalidae</taxon>
        <taxon>Cichlidogyrus</taxon>
    </lineage>
</organism>
<dbReference type="SMART" id="SM00490">
    <property type="entry name" value="HELICc"/>
    <property type="match status" value="1"/>
</dbReference>
<sequence length="227" mass="25392">MELCSISVKQKSDTQDIESDSEDEDIDEQQPLSDDLLSIARGNDSQKQHDPIFALPLYSLLPAEQQRRVFEPPPEGHRMVVISTNVAETSLTIPDVRYVVDTGKEKVKRYNFASGASWFEVVWVSQASAEQRAGRAGRVGPGRCFRLYSARVFGDMDKFLRPDILTRPIDDVVLMLKSYLGPTPLHRFPLPTSPSFESIQSAQQRLLALGALQISNFGPKRGFLAIL</sequence>
<evidence type="ECO:0000256" key="4">
    <source>
        <dbReference type="ARBA" id="ARBA00022840"/>
    </source>
</evidence>
<protein>
    <submittedName>
        <fullName evidence="7">ATP-dependent RNA helicase dhx37</fullName>
    </submittedName>
</protein>
<dbReference type="Proteomes" id="UP001626550">
    <property type="component" value="Unassembled WGS sequence"/>
</dbReference>
<comment type="caution">
    <text evidence="7">The sequence shown here is derived from an EMBL/GenBank/DDBJ whole genome shotgun (WGS) entry which is preliminary data.</text>
</comment>
<dbReference type="InterPro" id="IPR001650">
    <property type="entry name" value="Helicase_C-like"/>
</dbReference>
<keyword evidence="4" id="KW-0067">ATP-binding</keyword>
<evidence type="ECO:0000256" key="2">
    <source>
        <dbReference type="ARBA" id="ARBA00022801"/>
    </source>
</evidence>
<feature type="compositionally biased region" description="Acidic residues" evidence="5">
    <location>
        <begin position="15"/>
        <end position="28"/>
    </location>
</feature>
<keyword evidence="8" id="KW-1185">Reference proteome</keyword>
<proteinExistence type="predicted"/>
<evidence type="ECO:0000256" key="1">
    <source>
        <dbReference type="ARBA" id="ARBA00022741"/>
    </source>
</evidence>
<accession>A0ABD2QM09</accession>
<dbReference type="GO" id="GO:0016787">
    <property type="term" value="F:hydrolase activity"/>
    <property type="evidence" value="ECO:0007669"/>
    <property type="project" value="UniProtKB-KW"/>
</dbReference>
<evidence type="ECO:0000313" key="7">
    <source>
        <dbReference type="EMBL" id="KAL3320573.1"/>
    </source>
</evidence>
<feature type="region of interest" description="Disordered" evidence="5">
    <location>
        <begin position="1"/>
        <end position="34"/>
    </location>
</feature>
<dbReference type="InterPro" id="IPR027417">
    <property type="entry name" value="P-loop_NTPase"/>
</dbReference>
<feature type="domain" description="Helicase C-terminal" evidence="6">
    <location>
        <begin position="2"/>
        <end position="180"/>
    </location>
</feature>